<feature type="transmembrane region" description="Helical" evidence="1">
    <location>
        <begin position="108"/>
        <end position="128"/>
    </location>
</feature>
<evidence type="ECO:0000313" key="2">
    <source>
        <dbReference type="EMBL" id="NDO70324.1"/>
    </source>
</evidence>
<gene>
    <name evidence="2" type="ORF">FMM80_17420</name>
</gene>
<keyword evidence="1" id="KW-1133">Transmembrane helix</keyword>
<dbReference type="RefSeq" id="WP_162205792.1">
    <property type="nucleotide sequence ID" value="NZ_VIRB01000107.1"/>
</dbReference>
<evidence type="ECO:0000313" key="3">
    <source>
        <dbReference type="Proteomes" id="UP000474104"/>
    </source>
</evidence>
<protein>
    <submittedName>
        <fullName evidence="2">Uncharacterized protein</fullName>
    </submittedName>
</protein>
<proteinExistence type="predicted"/>
<dbReference type="AlphaFoldDB" id="A0A9X5C911"/>
<keyword evidence="1" id="KW-0472">Membrane</keyword>
<keyword evidence="1" id="KW-0812">Transmembrane</keyword>
<reference evidence="2 3" key="1">
    <citation type="submission" date="2019-07" db="EMBL/GenBank/DDBJ databases">
        <title>Draft genome sequences of 15 bacterial species constituting the stable defined intestinal microbiota of the GM15 gnotobiotic mouse model.</title>
        <authorList>
            <person name="Elie C."/>
            <person name="Mathieu A."/>
            <person name="Saliou A."/>
            <person name="Darnaud M."/>
            <person name="Leulier F."/>
            <person name="Tamellini A."/>
        </authorList>
    </citation>
    <scope>NUCLEOTIDE SEQUENCE [LARGE SCALE GENOMIC DNA]</scope>
    <source>
        <strain evidence="3">ASF 502</strain>
    </source>
</reference>
<name>A0A9X5C911_9FIRM</name>
<sequence length="298" mass="32550">MDKNTEAHLKKAAKELAEKTGKAADIAKDTIASQMENENVKNATQTAAKAAKESKEKFTKHGKRFAQDVLELKDGARTEKNYKTAFKMILLMCAVALTSLFIHEMIGFDMVFEICALIALAVLIYKAVKKKPKKNAAVALIAFTVLSGIFGAMTGSGRVPDNVLDYIGTKDRAAYKTYDKSDFCDDGFGVGTLVNEKNNHSGLPHISIANGKVDSITLVSGMNTSFNVGGLHIGDNVNQVETCMEKLNADISASTQYNTEYASGLAEYDFQYRGKNMHAMIGINTGIVDRIHVFQRSR</sequence>
<evidence type="ECO:0000256" key="1">
    <source>
        <dbReference type="SAM" id="Phobius"/>
    </source>
</evidence>
<organism evidence="2 3">
    <name type="scientific">Schaedlerella arabinosiphila</name>
    <dbReference type="NCBI Taxonomy" id="2044587"/>
    <lineage>
        <taxon>Bacteria</taxon>
        <taxon>Bacillati</taxon>
        <taxon>Bacillota</taxon>
        <taxon>Clostridia</taxon>
        <taxon>Lachnospirales</taxon>
        <taxon>Lachnospiraceae</taxon>
        <taxon>Schaedlerella</taxon>
    </lineage>
</organism>
<accession>A0A9X5C911</accession>
<dbReference type="EMBL" id="VIRB01000107">
    <property type="protein sequence ID" value="NDO70324.1"/>
    <property type="molecule type" value="Genomic_DNA"/>
</dbReference>
<feature type="transmembrane region" description="Helical" evidence="1">
    <location>
        <begin position="135"/>
        <end position="153"/>
    </location>
</feature>
<feature type="transmembrane region" description="Helical" evidence="1">
    <location>
        <begin position="85"/>
        <end position="102"/>
    </location>
</feature>
<dbReference type="Proteomes" id="UP000474104">
    <property type="component" value="Unassembled WGS sequence"/>
</dbReference>
<comment type="caution">
    <text evidence="2">The sequence shown here is derived from an EMBL/GenBank/DDBJ whole genome shotgun (WGS) entry which is preliminary data.</text>
</comment>